<gene>
    <name evidence="2" type="ORF">BPS26883_02075</name>
</gene>
<dbReference type="Proteomes" id="UP000494162">
    <property type="component" value="Unassembled WGS sequence"/>
</dbReference>
<protein>
    <recommendedName>
        <fullName evidence="1">HNH nuclease domain-containing protein</fullName>
    </recommendedName>
</protein>
<dbReference type="GO" id="GO:0003676">
    <property type="term" value="F:nucleic acid binding"/>
    <property type="evidence" value="ECO:0007669"/>
    <property type="project" value="InterPro"/>
</dbReference>
<dbReference type="AlphaFoldDB" id="A0A6P2JLY1"/>
<organism evidence="2 3">
    <name type="scientific">Burkholderia pseudomultivorans</name>
    <dbReference type="NCBI Taxonomy" id="1207504"/>
    <lineage>
        <taxon>Bacteria</taxon>
        <taxon>Pseudomonadati</taxon>
        <taxon>Pseudomonadota</taxon>
        <taxon>Betaproteobacteria</taxon>
        <taxon>Burkholderiales</taxon>
        <taxon>Burkholderiaceae</taxon>
        <taxon>Burkholderia</taxon>
        <taxon>Burkholderia cepacia complex</taxon>
    </lineage>
</organism>
<evidence type="ECO:0000259" key="1">
    <source>
        <dbReference type="SMART" id="SM00507"/>
    </source>
</evidence>
<dbReference type="EMBL" id="CABVPP010000011">
    <property type="protein sequence ID" value="VWB45296.1"/>
    <property type="molecule type" value="Genomic_DNA"/>
</dbReference>
<evidence type="ECO:0000313" key="2">
    <source>
        <dbReference type="EMBL" id="VWB45296.1"/>
    </source>
</evidence>
<dbReference type="CDD" id="cd00085">
    <property type="entry name" value="HNHc"/>
    <property type="match status" value="1"/>
</dbReference>
<dbReference type="Gene3D" id="1.10.30.50">
    <property type="match status" value="1"/>
</dbReference>
<dbReference type="GO" id="GO:0008270">
    <property type="term" value="F:zinc ion binding"/>
    <property type="evidence" value="ECO:0007669"/>
    <property type="project" value="InterPro"/>
</dbReference>
<name>A0A6P2JLY1_9BURK</name>
<dbReference type="GO" id="GO:0004519">
    <property type="term" value="F:endonuclease activity"/>
    <property type="evidence" value="ECO:0007669"/>
    <property type="project" value="InterPro"/>
</dbReference>
<dbReference type="Pfam" id="PF01844">
    <property type="entry name" value="HNH"/>
    <property type="match status" value="1"/>
</dbReference>
<accession>A0A6P2JLY1</accession>
<dbReference type="InterPro" id="IPR002711">
    <property type="entry name" value="HNH"/>
</dbReference>
<proteinExistence type="predicted"/>
<dbReference type="RefSeq" id="WP_174902154.1">
    <property type="nucleotide sequence ID" value="NZ_CABVPP010000011.1"/>
</dbReference>
<dbReference type="GeneID" id="93169100"/>
<dbReference type="InterPro" id="IPR003615">
    <property type="entry name" value="HNH_nuc"/>
</dbReference>
<sequence length="269" mass="30330">MKRKFEQTQIRTSAAHELLTCFERFVYDRPIDVNEGLHFADVPLTDYALQTATIEPRTALHKVLADLADVYFYLYAYDDAEFAPDLASEFADYVRWMFGEMGMIAPAAFSSSDPEVLRCARDEHRSAFSDGLHNIVVSAYAIAWQRRTLMFDFNTKLAERIRPLKKSDYPVLESDGRLPRAYFPSWLVNRIQHRDRGLCQHCGRPALAVFGSEESSHIDHMVALAIGGGNDPTNLQLSCGDCNLAKGAKVVEIRDEFSWPDARGSGSVL</sequence>
<reference evidence="2 3" key="1">
    <citation type="submission" date="2019-09" db="EMBL/GenBank/DDBJ databases">
        <authorList>
            <person name="Depoorter E."/>
        </authorList>
    </citation>
    <scope>NUCLEOTIDE SEQUENCE [LARGE SCALE GENOMIC DNA]</scope>
    <source>
        <strain evidence="2">LMG 26883</strain>
    </source>
</reference>
<dbReference type="SMART" id="SM00507">
    <property type="entry name" value="HNHc"/>
    <property type="match status" value="1"/>
</dbReference>
<feature type="domain" description="HNH nuclease" evidence="1">
    <location>
        <begin position="188"/>
        <end position="244"/>
    </location>
</feature>
<evidence type="ECO:0000313" key="3">
    <source>
        <dbReference type="Proteomes" id="UP000494162"/>
    </source>
</evidence>